<keyword evidence="3" id="KW-1185">Reference proteome</keyword>
<dbReference type="InterPro" id="IPR046341">
    <property type="entry name" value="SET_dom_sf"/>
</dbReference>
<dbReference type="STRING" id="1163406.A0A0L0MYU3"/>
<dbReference type="InterPro" id="IPR001214">
    <property type="entry name" value="SET_dom"/>
</dbReference>
<organism evidence="2 3">
    <name type="scientific">Tolypocladium ophioglossoides (strain CBS 100239)</name>
    <name type="common">Snaketongue truffleclub</name>
    <name type="synonym">Elaphocordyceps ophioglossoides</name>
    <dbReference type="NCBI Taxonomy" id="1163406"/>
    <lineage>
        <taxon>Eukaryota</taxon>
        <taxon>Fungi</taxon>
        <taxon>Dikarya</taxon>
        <taxon>Ascomycota</taxon>
        <taxon>Pezizomycotina</taxon>
        <taxon>Sordariomycetes</taxon>
        <taxon>Hypocreomycetidae</taxon>
        <taxon>Hypocreales</taxon>
        <taxon>Ophiocordycipitaceae</taxon>
        <taxon>Tolypocladium</taxon>
    </lineage>
</organism>
<name>A0A0L0MYU3_TOLOC</name>
<dbReference type="InterPro" id="IPR050600">
    <property type="entry name" value="SETD3_SETD6_MTase"/>
</dbReference>
<gene>
    <name evidence="2" type="ORF">TOPH_08679</name>
</gene>
<dbReference type="Proteomes" id="UP000036947">
    <property type="component" value="Unassembled WGS sequence"/>
</dbReference>
<evidence type="ECO:0000259" key="1">
    <source>
        <dbReference type="PROSITE" id="PS50280"/>
    </source>
</evidence>
<dbReference type="OrthoDB" id="441812at2759"/>
<protein>
    <submittedName>
        <fullName evidence="2">SET domain-containing protein 8</fullName>
    </submittedName>
</protein>
<dbReference type="PANTHER" id="PTHR13271:SF76">
    <property type="entry name" value="SET DOMAIN-CONTAINING PROTEIN 8"/>
    <property type="match status" value="1"/>
</dbReference>
<dbReference type="SUPFAM" id="SSF82199">
    <property type="entry name" value="SET domain"/>
    <property type="match status" value="1"/>
</dbReference>
<dbReference type="GO" id="GO:0005634">
    <property type="term" value="C:nucleus"/>
    <property type="evidence" value="ECO:0007669"/>
    <property type="project" value="TreeGrafter"/>
</dbReference>
<dbReference type="CDD" id="cd10527">
    <property type="entry name" value="SET_LSMT"/>
    <property type="match status" value="1"/>
</dbReference>
<evidence type="ECO:0000313" key="3">
    <source>
        <dbReference type="Proteomes" id="UP000036947"/>
    </source>
</evidence>
<evidence type="ECO:0000313" key="2">
    <source>
        <dbReference type="EMBL" id="KND86675.1"/>
    </source>
</evidence>
<reference evidence="2 3" key="1">
    <citation type="journal article" date="2015" name="BMC Genomics">
        <title>The genome of the truffle-parasite Tolypocladium ophioglossoides and the evolution of antifungal peptaibiotics.</title>
        <authorList>
            <person name="Quandt C.A."/>
            <person name="Bushley K.E."/>
            <person name="Spatafora J.W."/>
        </authorList>
    </citation>
    <scope>NUCLEOTIDE SEQUENCE [LARGE SCALE GENOMIC DNA]</scope>
    <source>
        <strain evidence="2 3">CBS 100239</strain>
    </source>
</reference>
<accession>A0A0L0MYU3</accession>
<feature type="domain" description="SET" evidence="1">
    <location>
        <begin position="19"/>
        <end position="193"/>
    </location>
</feature>
<dbReference type="AlphaFoldDB" id="A0A0L0MYU3"/>
<sequence length="381" mass="41891">MSSSSQLPLDAFPAWVRLNGVAFTDVKLQDVDGKGFGLVANTELGNQETGTNALIEIPRDLVLSAEAVEEYAKVDQNFKQLLEAVALDAKLSALANEFDELREATKALPFWNSILWEQNTASVDDWVLADAWYRSRCLELPQIGAAMVPGLDMVNHSSRPTAYYEVNGSNDVALLMRPGCTASRGQEVTISYGESKSAAEMLFSYGFIDSDRTARELTLHLEPFPDDPLAKAKLHVFNGLPTEDGLEFRLQQDTMGKRQLRLLWQGDDVTERAADFEALIRGHDLCEVFKLRAVAVLHERVEIQLTSIKGGPSEDQLQQLAAAGLLKDEFVEAARVLKEVEGQKSILLAHDHVAAYLGSTEVAQNGQGPRLSSPNEDGDFS</sequence>
<proteinExistence type="predicted"/>
<dbReference type="PANTHER" id="PTHR13271">
    <property type="entry name" value="UNCHARACTERIZED PUTATIVE METHYLTRANSFERASE"/>
    <property type="match status" value="1"/>
</dbReference>
<dbReference type="GO" id="GO:0016279">
    <property type="term" value="F:protein-lysine N-methyltransferase activity"/>
    <property type="evidence" value="ECO:0007669"/>
    <property type="project" value="TreeGrafter"/>
</dbReference>
<dbReference type="EMBL" id="LFRF01000051">
    <property type="protein sequence ID" value="KND86675.1"/>
    <property type="molecule type" value="Genomic_DNA"/>
</dbReference>
<dbReference type="Gene3D" id="3.90.1410.10">
    <property type="entry name" value="set domain protein methyltransferase, domain 1"/>
    <property type="match status" value="2"/>
</dbReference>
<comment type="caution">
    <text evidence="2">The sequence shown here is derived from an EMBL/GenBank/DDBJ whole genome shotgun (WGS) entry which is preliminary data.</text>
</comment>
<dbReference type="PROSITE" id="PS50280">
    <property type="entry name" value="SET"/>
    <property type="match status" value="1"/>
</dbReference>